<evidence type="ECO:0000256" key="1">
    <source>
        <dbReference type="SAM" id="MobiDB-lite"/>
    </source>
</evidence>
<feature type="region of interest" description="Disordered" evidence="1">
    <location>
        <begin position="23"/>
        <end position="51"/>
    </location>
</feature>
<evidence type="ECO:0000313" key="2">
    <source>
        <dbReference type="EMBL" id="CEK64927.1"/>
    </source>
</evidence>
<feature type="non-terminal residue" evidence="2">
    <location>
        <position position="1"/>
    </location>
</feature>
<sequence length="187" mass="20072">AVESSSFLHSNINLNIRPMTLSSQSYVDDSPNTQSATPFPSRPETSADSTTNVNTFDNQTYACPDVNLNGNTVYAPSAQLMKDNMQCPIIMSTSNLNTSVTTNLNELNKSNQSSPGSRLNVNVNNVDNANIGSTTDDTKNMNVNANDVSPRQETISFQKLEPNGARPTVPDTNANNTIDVGPSCRGP</sequence>
<gene>
    <name evidence="2" type="primary">ORF53357</name>
</gene>
<name>A0A0B6Z9B3_9EUPU</name>
<accession>A0A0B6Z9B3</accession>
<reference evidence="2" key="1">
    <citation type="submission" date="2014-12" db="EMBL/GenBank/DDBJ databases">
        <title>Insight into the proteome of Arion vulgaris.</title>
        <authorList>
            <person name="Aradska J."/>
            <person name="Bulat T."/>
            <person name="Smidak R."/>
            <person name="Sarate P."/>
            <person name="Gangsoo J."/>
            <person name="Sialana F."/>
            <person name="Bilban M."/>
            <person name="Lubec G."/>
        </authorList>
    </citation>
    <scope>NUCLEOTIDE SEQUENCE</scope>
    <source>
        <tissue evidence="2">Skin</tissue>
    </source>
</reference>
<proteinExistence type="predicted"/>
<dbReference type="AlphaFoldDB" id="A0A0B6Z9B3"/>
<protein>
    <submittedName>
        <fullName evidence="2">Uncharacterized protein</fullName>
    </submittedName>
</protein>
<feature type="region of interest" description="Disordered" evidence="1">
    <location>
        <begin position="161"/>
        <end position="187"/>
    </location>
</feature>
<dbReference type="EMBL" id="HACG01018062">
    <property type="protein sequence ID" value="CEK64927.1"/>
    <property type="molecule type" value="Transcribed_RNA"/>
</dbReference>
<organism evidence="2">
    <name type="scientific">Arion vulgaris</name>
    <dbReference type="NCBI Taxonomy" id="1028688"/>
    <lineage>
        <taxon>Eukaryota</taxon>
        <taxon>Metazoa</taxon>
        <taxon>Spiralia</taxon>
        <taxon>Lophotrochozoa</taxon>
        <taxon>Mollusca</taxon>
        <taxon>Gastropoda</taxon>
        <taxon>Heterobranchia</taxon>
        <taxon>Euthyneura</taxon>
        <taxon>Panpulmonata</taxon>
        <taxon>Eupulmonata</taxon>
        <taxon>Stylommatophora</taxon>
        <taxon>Helicina</taxon>
        <taxon>Arionoidea</taxon>
        <taxon>Arionidae</taxon>
        <taxon>Arion</taxon>
    </lineage>
</organism>